<dbReference type="SUPFAM" id="SSF69593">
    <property type="entry name" value="Glycerol-3-phosphate (1)-acyltransferase"/>
    <property type="match status" value="1"/>
</dbReference>
<evidence type="ECO:0000256" key="1">
    <source>
        <dbReference type="ARBA" id="ARBA00005189"/>
    </source>
</evidence>
<keyword evidence="6 7" id="KW-0012">Acyltransferase</keyword>
<dbReference type="Pfam" id="PF01553">
    <property type="entry name" value="Acyltransferase"/>
    <property type="match status" value="1"/>
</dbReference>
<keyword evidence="11" id="KW-1185">Reference proteome</keyword>
<proteinExistence type="inferred from homology"/>
<dbReference type="EMBL" id="CP035281">
    <property type="protein sequence ID" value="QAT42089.1"/>
    <property type="molecule type" value="Genomic_DNA"/>
</dbReference>
<feature type="compositionally biased region" description="Basic and acidic residues" evidence="8">
    <location>
        <begin position="240"/>
        <end position="251"/>
    </location>
</feature>
<comment type="pathway">
    <text evidence="1">Lipid metabolism.</text>
</comment>
<dbReference type="AlphaFoldDB" id="A0A410PT65"/>
<evidence type="ECO:0000259" key="9">
    <source>
        <dbReference type="SMART" id="SM00563"/>
    </source>
</evidence>
<feature type="region of interest" description="Disordered" evidence="8">
    <location>
        <begin position="232"/>
        <end position="251"/>
    </location>
</feature>
<evidence type="ECO:0000256" key="7">
    <source>
        <dbReference type="RuleBase" id="RU361267"/>
    </source>
</evidence>
<dbReference type="InterPro" id="IPR004552">
    <property type="entry name" value="AGP_acyltrans"/>
</dbReference>
<dbReference type="PANTHER" id="PTHR10434">
    <property type="entry name" value="1-ACYL-SN-GLYCEROL-3-PHOSPHATE ACYLTRANSFERASE"/>
    <property type="match status" value="1"/>
</dbReference>
<keyword evidence="7" id="KW-0594">Phospholipid biosynthesis</keyword>
<keyword evidence="3 7" id="KW-0444">Lipid biosynthesis</keyword>
<dbReference type="Proteomes" id="UP000287601">
    <property type="component" value="Chromosome"/>
</dbReference>
<keyword evidence="5 7" id="KW-0443">Lipid metabolism</keyword>
<dbReference type="NCBIfam" id="TIGR00530">
    <property type="entry name" value="AGP_acyltrn"/>
    <property type="match status" value="1"/>
</dbReference>
<sequence length="251" mass="28863">MRTIIWFIYFWLYLIMIYPKQRYFEKRKKAGFNDLEGINQVVQDWAARLLRMAGVTCTVKGLENIPKDQPVLFTSNHQGYFDIPLMITRLDKTNPLVAKNSIEKIPFISNWMKLFDCLFLDRENARQSVRVFGEAENLIRQGRSVIIFPEGTRSRKDEAGEFKEGAFKIALKTGVPIVPVAIDGSYRAMEANGMWIHPADVRITVLPPIDPASLSREEIKHLGVSVRSQIMECNQNPNPDEGRQDEKAVYQ</sequence>
<dbReference type="SMART" id="SM00563">
    <property type="entry name" value="PlsC"/>
    <property type="match status" value="1"/>
</dbReference>
<comment type="similarity">
    <text evidence="2 7">Belongs to the 1-acyl-sn-glycerol-3-phosphate acyltransferase family.</text>
</comment>
<dbReference type="GO" id="GO:0006654">
    <property type="term" value="P:phosphatidic acid biosynthetic process"/>
    <property type="evidence" value="ECO:0007669"/>
    <property type="project" value="TreeGrafter"/>
</dbReference>
<organism evidence="10 11">
    <name type="scientific">Aminipila luticellarii</name>
    <dbReference type="NCBI Taxonomy" id="2507160"/>
    <lineage>
        <taxon>Bacteria</taxon>
        <taxon>Bacillati</taxon>
        <taxon>Bacillota</taxon>
        <taxon>Clostridia</taxon>
        <taxon>Peptostreptococcales</taxon>
        <taxon>Anaerovoracaceae</taxon>
        <taxon>Aminipila</taxon>
    </lineage>
</organism>
<name>A0A410PT65_9FIRM</name>
<accession>A0A410PT65</accession>
<evidence type="ECO:0000256" key="4">
    <source>
        <dbReference type="ARBA" id="ARBA00022679"/>
    </source>
</evidence>
<evidence type="ECO:0000256" key="5">
    <source>
        <dbReference type="ARBA" id="ARBA00023098"/>
    </source>
</evidence>
<protein>
    <recommendedName>
        <fullName evidence="7">1-acyl-sn-glycerol-3-phosphate acyltransferase</fullName>
        <ecNumber evidence="7">2.3.1.51</ecNumber>
    </recommendedName>
</protein>
<evidence type="ECO:0000256" key="8">
    <source>
        <dbReference type="SAM" id="MobiDB-lite"/>
    </source>
</evidence>
<dbReference type="RefSeq" id="WP_128744743.1">
    <property type="nucleotide sequence ID" value="NZ_CP035281.1"/>
</dbReference>
<comment type="domain">
    <text evidence="7">The HXXXXD motif is essential for acyltransferase activity and may constitute the binding site for the phosphate moiety of the glycerol-3-phosphate.</text>
</comment>
<dbReference type="KEGG" id="amij:EQM06_01945"/>
<gene>
    <name evidence="10" type="ORF">EQM06_01945</name>
</gene>
<evidence type="ECO:0000256" key="6">
    <source>
        <dbReference type="ARBA" id="ARBA00023315"/>
    </source>
</evidence>
<reference evidence="10 11" key="1">
    <citation type="submission" date="2019-01" db="EMBL/GenBank/DDBJ databases">
        <title>Draft genomes of a novel of Aminipila strains.</title>
        <authorList>
            <person name="Ma S."/>
        </authorList>
    </citation>
    <scope>NUCLEOTIDE SEQUENCE [LARGE SCALE GENOMIC DNA]</scope>
    <source>
        <strain evidence="11">JN-39</strain>
    </source>
</reference>
<dbReference type="GO" id="GO:0016020">
    <property type="term" value="C:membrane"/>
    <property type="evidence" value="ECO:0007669"/>
    <property type="project" value="InterPro"/>
</dbReference>
<evidence type="ECO:0000256" key="2">
    <source>
        <dbReference type="ARBA" id="ARBA00008655"/>
    </source>
</evidence>
<evidence type="ECO:0000313" key="10">
    <source>
        <dbReference type="EMBL" id="QAT42089.1"/>
    </source>
</evidence>
<evidence type="ECO:0000256" key="3">
    <source>
        <dbReference type="ARBA" id="ARBA00022516"/>
    </source>
</evidence>
<dbReference type="GO" id="GO:0003841">
    <property type="term" value="F:1-acylglycerol-3-phosphate O-acyltransferase activity"/>
    <property type="evidence" value="ECO:0007669"/>
    <property type="project" value="UniProtKB-UniRule"/>
</dbReference>
<dbReference type="CDD" id="cd07989">
    <property type="entry name" value="LPLAT_AGPAT-like"/>
    <property type="match status" value="1"/>
</dbReference>
<keyword evidence="4 7" id="KW-0808">Transferase</keyword>
<feature type="domain" description="Phospholipid/glycerol acyltransferase" evidence="9">
    <location>
        <begin position="71"/>
        <end position="185"/>
    </location>
</feature>
<dbReference type="EC" id="2.3.1.51" evidence="7"/>
<keyword evidence="7" id="KW-1208">Phospholipid metabolism</keyword>
<dbReference type="PANTHER" id="PTHR10434:SF64">
    <property type="entry name" value="1-ACYL-SN-GLYCEROL-3-PHOSPHATE ACYLTRANSFERASE-RELATED"/>
    <property type="match status" value="1"/>
</dbReference>
<dbReference type="OrthoDB" id="9803035at2"/>
<dbReference type="InterPro" id="IPR002123">
    <property type="entry name" value="Plipid/glycerol_acylTrfase"/>
</dbReference>
<comment type="catalytic activity">
    <reaction evidence="7">
        <text>a 1-acyl-sn-glycero-3-phosphate + an acyl-CoA = a 1,2-diacyl-sn-glycero-3-phosphate + CoA</text>
        <dbReference type="Rhea" id="RHEA:19709"/>
        <dbReference type="ChEBI" id="CHEBI:57287"/>
        <dbReference type="ChEBI" id="CHEBI:57970"/>
        <dbReference type="ChEBI" id="CHEBI:58342"/>
        <dbReference type="ChEBI" id="CHEBI:58608"/>
        <dbReference type="EC" id="2.3.1.51"/>
    </reaction>
</comment>
<evidence type="ECO:0000313" key="11">
    <source>
        <dbReference type="Proteomes" id="UP000287601"/>
    </source>
</evidence>